<proteinExistence type="predicted"/>
<reference evidence="3 4" key="1">
    <citation type="journal article" date="2013" name="Genome Announc.">
        <title>Genome sequences for three denitrifying bacterial strains isolated from a uranium- and nitrate-contaminated subsurface environment.</title>
        <authorList>
            <person name="Venkatramanan R."/>
            <person name="Prakash O."/>
            <person name="Woyke T."/>
            <person name="Chain P."/>
            <person name="Goodwin L.A."/>
            <person name="Watson D."/>
            <person name="Brooks S."/>
            <person name="Kostka J.E."/>
            <person name="Green S.J."/>
        </authorList>
    </citation>
    <scope>NUCLEOTIDE SEQUENCE [LARGE SCALE GENOMIC DNA]</scope>
    <source>
        <strain evidence="3 4">1NES1</strain>
    </source>
</reference>
<dbReference type="KEGG" id="hdt:HYPDE_30573"/>
<name>N0B2N9_9HYPH</name>
<keyword evidence="4" id="KW-1185">Reference proteome</keyword>
<dbReference type="Proteomes" id="UP000005952">
    <property type="component" value="Chromosome"/>
</dbReference>
<evidence type="ECO:0000256" key="2">
    <source>
        <dbReference type="SAM" id="Phobius"/>
    </source>
</evidence>
<keyword evidence="2" id="KW-0812">Transmembrane</keyword>
<organism evidence="3 4">
    <name type="scientific">Hyphomicrobium denitrificans 1NES1</name>
    <dbReference type="NCBI Taxonomy" id="670307"/>
    <lineage>
        <taxon>Bacteria</taxon>
        <taxon>Pseudomonadati</taxon>
        <taxon>Pseudomonadota</taxon>
        <taxon>Alphaproteobacteria</taxon>
        <taxon>Hyphomicrobiales</taxon>
        <taxon>Hyphomicrobiaceae</taxon>
        <taxon>Hyphomicrobium</taxon>
    </lineage>
</organism>
<protein>
    <submittedName>
        <fullName evidence="3">Uncharacterized protein</fullName>
    </submittedName>
</protein>
<dbReference type="EMBL" id="CP005587">
    <property type="protein sequence ID" value="AGK57789.1"/>
    <property type="molecule type" value="Genomic_DNA"/>
</dbReference>
<keyword evidence="2" id="KW-1133">Transmembrane helix</keyword>
<dbReference type="AlphaFoldDB" id="N0B2N9"/>
<feature type="region of interest" description="Disordered" evidence="1">
    <location>
        <begin position="1"/>
        <end position="24"/>
    </location>
</feature>
<gene>
    <name evidence="3" type="ORF">HYPDE_30573</name>
</gene>
<dbReference type="RefSeq" id="WP_015597822.1">
    <property type="nucleotide sequence ID" value="NC_021172.1"/>
</dbReference>
<evidence type="ECO:0000313" key="3">
    <source>
        <dbReference type="EMBL" id="AGK57789.1"/>
    </source>
</evidence>
<evidence type="ECO:0000256" key="1">
    <source>
        <dbReference type="SAM" id="MobiDB-lite"/>
    </source>
</evidence>
<keyword evidence="2" id="KW-0472">Membrane</keyword>
<sequence>MVRPDPLRNGTTETDTTETEERVKGAENSKDTFVMLIGGFVLLFIAMAILFWYFGIYPFHHAPTATVG</sequence>
<feature type="transmembrane region" description="Helical" evidence="2">
    <location>
        <begin position="32"/>
        <end position="54"/>
    </location>
</feature>
<accession>N0B2N9</accession>
<dbReference type="HOGENOM" id="CLU_2788254_0_0_5"/>
<evidence type="ECO:0000313" key="4">
    <source>
        <dbReference type="Proteomes" id="UP000005952"/>
    </source>
</evidence>